<protein>
    <recommendedName>
        <fullName evidence="4">ABC-2 type transport system permease protein</fullName>
    </recommendedName>
</protein>
<feature type="transmembrane region" description="Helical" evidence="1">
    <location>
        <begin position="67"/>
        <end position="87"/>
    </location>
</feature>
<reference evidence="3" key="1">
    <citation type="submission" date="2016-11" db="EMBL/GenBank/DDBJ databases">
        <authorList>
            <person name="Varghese N."/>
            <person name="Submissions S."/>
        </authorList>
    </citation>
    <scope>NUCLEOTIDE SEQUENCE [LARGE SCALE GENOMIC DNA]</scope>
    <source>
        <strain evidence="3">DSM 18095</strain>
    </source>
</reference>
<dbReference type="RefSeq" id="WP_072973096.1">
    <property type="nucleotide sequence ID" value="NZ_FQTY01000002.1"/>
</dbReference>
<keyword evidence="1" id="KW-0472">Membrane</keyword>
<feature type="transmembrane region" description="Helical" evidence="1">
    <location>
        <begin position="167"/>
        <end position="194"/>
    </location>
</feature>
<dbReference type="EMBL" id="FQTY01000002">
    <property type="protein sequence ID" value="SHE43309.1"/>
    <property type="molecule type" value="Genomic_DNA"/>
</dbReference>
<keyword evidence="1" id="KW-0812">Transmembrane</keyword>
<dbReference type="Proteomes" id="UP000184114">
    <property type="component" value="Unassembled WGS sequence"/>
</dbReference>
<feature type="transmembrane region" description="Helical" evidence="1">
    <location>
        <begin position="268"/>
        <end position="288"/>
    </location>
</feature>
<evidence type="ECO:0000313" key="3">
    <source>
        <dbReference type="Proteomes" id="UP000184114"/>
    </source>
</evidence>
<dbReference type="AlphaFoldDB" id="A0A1M4TFK2"/>
<keyword evidence="1" id="KW-1133">Transmembrane helix</keyword>
<evidence type="ECO:0008006" key="4">
    <source>
        <dbReference type="Google" id="ProtNLM"/>
    </source>
</evidence>
<feature type="transmembrane region" description="Helical" evidence="1">
    <location>
        <begin position="456"/>
        <end position="475"/>
    </location>
</feature>
<dbReference type="STRING" id="1123404.SAMN02745784_00654"/>
<proteinExistence type="predicted"/>
<sequence length="541" mass="62424">MKDFKILKFLDIFKWLFEKMGVDYQIMRKILNVKLILDGRRVSTVINNRNKKKEEETDNKNNFLKSLGVYILMGFFLIFFIVIGENYLFQMSFIFGVIMFLLMTSLMADFSSVLLDVKDKEILLSKPVNSITLNMAKIIHIFIYISAITLAISGPSLVVSIVRHGRIFFSIYLMEVILIALFIIIITALIYLLVLRFFSGEKLKDIINYVQIGLTIVMSIGYQLIGKLFNLIDIHNIDFKPSIWKYFFPPIWFSAPFELILNDNREMYIIIYSILAVVVPILSIIIYIKLIPVFERNLQKLNSVEGHTKDRNKSIIFISRIFCRDKDERTFYRFATNMLKNERTFKLKVYPSLGISIIFPFLTIITMGRREFLNIANTKSYLCIYMVFVMIPTVISSLGYSGNYKGSWIYETIPIKDKSTIYKGTVKAAILNLFIPVYALVSLVFLIIYKMKIVDEIIVVGINILLFTSIVFNIFDSNLPFSKSFEVGEKPEGGGKGIFSLVIMGAFVLGHFILTKIPYGTYIYIPIGLIISKIIWNKCIV</sequence>
<feature type="transmembrane region" description="Helical" evidence="1">
    <location>
        <begin position="495"/>
        <end position="514"/>
    </location>
</feature>
<feature type="transmembrane region" description="Helical" evidence="1">
    <location>
        <begin position="93"/>
        <end position="117"/>
    </location>
</feature>
<feature type="transmembrane region" description="Helical" evidence="1">
    <location>
        <begin position="380"/>
        <end position="400"/>
    </location>
</feature>
<organism evidence="2 3">
    <name type="scientific">Tissierella praeacuta DSM 18095</name>
    <dbReference type="NCBI Taxonomy" id="1123404"/>
    <lineage>
        <taxon>Bacteria</taxon>
        <taxon>Bacillati</taxon>
        <taxon>Bacillota</taxon>
        <taxon>Tissierellia</taxon>
        <taxon>Tissierellales</taxon>
        <taxon>Tissierellaceae</taxon>
        <taxon>Tissierella</taxon>
    </lineage>
</organism>
<feature type="transmembrane region" description="Helical" evidence="1">
    <location>
        <begin position="349"/>
        <end position="368"/>
    </location>
</feature>
<gene>
    <name evidence="2" type="ORF">SAMN02745784_00654</name>
</gene>
<feature type="transmembrane region" description="Helical" evidence="1">
    <location>
        <begin position="138"/>
        <end position="161"/>
    </location>
</feature>
<evidence type="ECO:0000313" key="2">
    <source>
        <dbReference type="EMBL" id="SHE43309.1"/>
    </source>
</evidence>
<accession>A0A1M4TFK2</accession>
<keyword evidence="3" id="KW-1185">Reference proteome</keyword>
<name>A0A1M4TFK2_9FIRM</name>
<dbReference type="GeneID" id="90996493"/>
<feature type="transmembrane region" description="Helical" evidence="1">
    <location>
        <begin position="206"/>
        <end position="223"/>
    </location>
</feature>
<feature type="transmembrane region" description="Helical" evidence="1">
    <location>
        <begin position="429"/>
        <end position="449"/>
    </location>
</feature>
<evidence type="ECO:0000256" key="1">
    <source>
        <dbReference type="SAM" id="Phobius"/>
    </source>
</evidence>